<evidence type="ECO:0000313" key="1">
    <source>
        <dbReference type="EMBL" id="KAK9238118.1"/>
    </source>
</evidence>
<proteinExistence type="predicted"/>
<evidence type="ECO:0000313" key="2">
    <source>
        <dbReference type="Proteomes" id="UP001433508"/>
    </source>
</evidence>
<sequence length="70" mass="7756">MVITVHTVFWLLLFTFTLRHGENPRTAAAQLWQHSSAMAQVLIKHTGSPPVTSYGQPSQFSAGKCCSRIL</sequence>
<reference evidence="2" key="1">
    <citation type="journal article" date="2024" name="Front. Bioeng. Biotechnol.">
        <title>Genome-scale model development and genomic sequencing of the oleaginous clade Lipomyces.</title>
        <authorList>
            <person name="Czajka J.J."/>
            <person name="Han Y."/>
            <person name="Kim J."/>
            <person name="Mondo S.J."/>
            <person name="Hofstad B.A."/>
            <person name="Robles A."/>
            <person name="Haridas S."/>
            <person name="Riley R."/>
            <person name="LaButti K."/>
            <person name="Pangilinan J."/>
            <person name="Andreopoulos W."/>
            <person name="Lipzen A."/>
            <person name="Yan J."/>
            <person name="Wang M."/>
            <person name="Ng V."/>
            <person name="Grigoriev I.V."/>
            <person name="Spatafora J.W."/>
            <person name="Magnuson J.K."/>
            <person name="Baker S.E."/>
            <person name="Pomraning K.R."/>
        </authorList>
    </citation>
    <scope>NUCLEOTIDE SEQUENCE [LARGE SCALE GENOMIC DNA]</scope>
    <source>
        <strain evidence="2">CBS 7786</strain>
    </source>
</reference>
<keyword evidence="2" id="KW-1185">Reference proteome</keyword>
<comment type="caution">
    <text evidence="1">The sequence shown here is derived from an EMBL/GenBank/DDBJ whole genome shotgun (WGS) entry which is preliminary data.</text>
</comment>
<protein>
    <submittedName>
        <fullName evidence="1">Uncharacterized protein</fullName>
    </submittedName>
</protein>
<gene>
    <name evidence="1" type="ORF">V1525DRAFT_402048</name>
</gene>
<name>A0ACC3T2I0_LIPKO</name>
<dbReference type="Proteomes" id="UP001433508">
    <property type="component" value="Unassembled WGS sequence"/>
</dbReference>
<organism evidence="1 2">
    <name type="scientific">Lipomyces kononenkoae</name>
    <name type="common">Yeast</name>
    <dbReference type="NCBI Taxonomy" id="34357"/>
    <lineage>
        <taxon>Eukaryota</taxon>
        <taxon>Fungi</taxon>
        <taxon>Dikarya</taxon>
        <taxon>Ascomycota</taxon>
        <taxon>Saccharomycotina</taxon>
        <taxon>Lipomycetes</taxon>
        <taxon>Lipomycetales</taxon>
        <taxon>Lipomycetaceae</taxon>
        <taxon>Lipomyces</taxon>
    </lineage>
</organism>
<dbReference type="EMBL" id="MU971360">
    <property type="protein sequence ID" value="KAK9238118.1"/>
    <property type="molecule type" value="Genomic_DNA"/>
</dbReference>
<accession>A0ACC3T2I0</accession>